<feature type="non-terminal residue" evidence="2">
    <location>
        <position position="87"/>
    </location>
</feature>
<dbReference type="SUPFAM" id="SSF52777">
    <property type="entry name" value="CoA-dependent acyltransferases"/>
    <property type="match status" value="1"/>
</dbReference>
<gene>
    <name evidence="2" type="ORF">G3M58_85630</name>
</gene>
<feature type="domain" description="Condensation" evidence="1">
    <location>
        <begin position="2"/>
        <end position="87"/>
    </location>
</feature>
<accession>A0A6G3XV43</accession>
<evidence type="ECO:0000259" key="1">
    <source>
        <dbReference type="Pfam" id="PF00668"/>
    </source>
</evidence>
<dbReference type="Gene3D" id="3.30.559.30">
    <property type="entry name" value="Nonribosomal peptide synthetase, condensation domain"/>
    <property type="match status" value="1"/>
</dbReference>
<dbReference type="GO" id="GO:0003824">
    <property type="term" value="F:catalytic activity"/>
    <property type="evidence" value="ECO:0007669"/>
    <property type="project" value="InterPro"/>
</dbReference>
<reference evidence="2" key="1">
    <citation type="submission" date="2020-01" db="EMBL/GenBank/DDBJ databases">
        <title>Insect and environment-associated Actinomycetes.</title>
        <authorList>
            <person name="Currrie C."/>
            <person name="Chevrette M."/>
            <person name="Carlson C."/>
            <person name="Stubbendieck R."/>
            <person name="Wendt-Pienkowski E."/>
        </authorList>
    </citation>
    <scope>NUCLEOTIDE SEQUENCE</scope>
    <source>
        <strain evidence="2">SID7499</strain>
    </source>
</reference>
<name>A0A6G3XV43_9ACTN</name>
<dbReference type="InterPro" id="IPR023213">
    <property type="entry name" value="CAT-like_dom_sf"/>
</dbReference>
<dbReference type="EMBL" id="JAAGMN010009205">
    <property type="protein sequence ID" value="NEE21537.1"/>
    <property type="molecule type" value="Genomic_DNA"/>
</dbReference>
<organism evidence="2">
    <name type="scientific">Streptomyces sp. SID7499</name>
    <dbReference type="NCBI Taxonomy" id="2706086"/>
    <lineage>
        <taxon>Bacteria</taxon>
        <taxon>Bacillati</taxon>
        <taxon>Actinomycetota</taxon>
        <taxon>Actinomycetes</taxon>
        <taxon>Kitasatosporales</taxon>
        <taxon>Streptomycetaceae</taxon>
        <taxon>Streptomyces</taxon>
    </lineage>
</organism>
<evidence type="ECO:0000313" key="2">
    <source>
        <dbReference type="EMBL" id="NEE21537.1"/>
    </source>
</evidence>
<comment type="caution">
    <text evidence="2">The sequence shown here is derived from an EMBL/GenBank/DDBJ whole genome shotgun (WGS) entry which is preliminary data.</text>
</comment>
<dbReference type="Gene3D" id="3.30.559.10">
    <property type="entry name" value="Chloramphenicol acetyltransferase-like domain"/>
    <property type="match status" value="1"/>
</dbReference>
<proteinExistence type="predicted"/>
<feature type="non-terminal residue" evidence="2">
    <location>
        <position position="1"/>
    </location>
</feature>
<dbReference type="AlphaFoldDB" id="A0A6G3XV43"/>
<sequence>QYADYALWQRDLLGDDSDPDSVISRQVAHWRETLAGAPEELDLPFDHTRPAEASHRGHLASLSLPAEAHARLAEVARAEGVTMFMVL</sequence>
<dbReference type="InterPro" id="IPR001242">
    <property type="entry name" value="Condensation_dom"/>
</dbReference>
<protein>
    <recommendedName>
        <fullName evidence="1">Condensation domain-containing protein</fullName>
    </recommendedName>
</protein>
<dbReference type="GO" id="GO:0008610">
    <property type="term" value="P:lipid biosynthetic process"/>
    <property type="evidence" value="ECO:0007669"/>
    <property type="project" value="UniProtKB-ARBA"/>
</dbReference>
<dbReference type="Pfam" id="PF00668">
    <property type="entry name" value="Condensation"/>
    <property type="match status" value="1"/>
</dbReference>